<dbReference type="PANTHER" id="PTHR13774:SF17">
    <property type="entry name" value="PHENAZINE BIOSYNTHESIS-LIKE DOMAIN-CONTAINING PROTEIN"/>
    <property type="match status" value="1"/>
</dbReference>
<dbReference type="Pfam" id="PF02567">
    <property type="entry name" value="PhzC-PhzF"/>
    <property type="match status" value="1"/>
</dbReference>
<accession>A0A251KUF6</accession>
<sequence length="295" mass="32019">MGKTAVKYFVVDAFTDSAFKGNPGVACILEDERDEKWMQAVAAEFNISATGFLTLLTDADDVSSNPRFRLRWFGPVSEVNLCGHVTLAASHALFSKGLVKSSIIEFETLSGILIAKKIPDIFTTTQNGEAEESFAIELNFPTVPLAEFNSADVAFVSRALSGANIIDIKKTTTADDLFVVLASGKDVAELQPRFDEVLKCPGRGMIVSGVAPPESGFDIYSRFFCPKLTVNEDPVCGSAHCSLVPYWSKNLGKHDLMAYQASSRSGKLNIHLDVQNDRVLLRGKAVNVMEGSILV</sequence>
<evidence type="ECO:0000313" key="4">
    <source>
        <dbReference type="Proteomes" id="UP000091857"/>
    </source>
</evidence>
<dbReference type="NCBIfam" id="TIGR00654">
    <property type="entry name" value="PhzF_family"/>
    <property type="match status" value="1"/>
</dbReference>
<dbReference type="Gene3D" id="3.10.310.10">
    <property type="entry name" value="Diaminopimelate Epimerase, Chain A, domain 1"/>
    <property type="match status" value="2"/>
</dbReference>
<dbReference type="SUPFAM" id="SSF54506">
    <property type="entry name" value="Diaminopimelate epimerase-like"/>
    <property type="match status" value="1"/>
</dbReference>
<dbReference type="EMBL" id="CM004391">
    <property type="protein sequence ID" value="OAY49681.1"/>
    <property type="molecule type" value="Genomic_DNA"/>
</dbReference>
<organism evidence="3 4">
    <name type="scientific">Manihot esculenta</name>
    <name type="common">Cassava</name>
    <name type="synonym">Jatropha manihot</name>
    <dbReference type="NCBI Taxonomy" id="3983"/>
    <lineage>
        <taxon>Eukaryota</taxon>
        <taxon>Viridiplantae</taxon>
        <taxon>Streptophyta</taxon>
        <taxon>Embryophyta</taxon>
        <taxon>Tracheophyta</taxon>
        <taxon>Spermatophyta</taxon>
        <taxon>Magnoliopsida</taxon>
        <taxon>eudicotyledons</taxon>
        <taxon>Gunneridae</taxon>
        <taxon>Pentapetalae</taxon>
        <taxon>rosids</taxon>
        <taxon>fabids</taxon>
        <taxon>Malpighiales</taxon>
        <taxon>Euphorbiaceae</taxon>
        <taxon>Crotonoideae</taxon>
        <taxon>Manihoteae</taxon>
        <taxon>Manihot</taxon>
    </lineage>
</organism>
<name>A0A251KUF6_MANES</name>
<reference evidence="3 4" key="1">
    <citation type="submission" date="2016-02" db="EMBL/GenBank/DDBJ databases">
        <title>WGS assembly of Manihot esculenta.</title>
        <authorList>
            <person name="Bredeson J.V."/>
            <person name="Prochnik S.E."/>
            <person name="Lyons J.B."/>
            <person name="Schmutz J."/>
            <person name="Grimwood J."/>
            <person name="Vrebalov J."/>
            <person name="Bart R.S."/>
            <person name="Amuge T."/>
            <person name="Ferguson M.E."/>
            <person name="Green R."/>
            <person name="Putnam N."/>
            <person name="Stites J."/>
            <person name="Rounsley S."/>
            <person name="Rokhsar D.S."/>
        </authorList>
    </citation>
    <scope>NUCLEOTIDE SEQUENCE [LARGE SCALE GENOMIC DNA]</scope>
    <source>
        <strain evidence="4">cv. AM560-2</strain>
        <tissue evidence="3">Leaf</tissue>
    </source>
</reference>
<dbReference type="OrthoDB" id="75169at2759"/>
<dbReference type="PANTHER" id="PTHR13774">
    <property type="entry name" value="PHENAZINE BIOSYNTHESIS PROTEIN"/>
    <property type="match status" value="1"/>
</dbReference>
<evidence type="ECO:0000256" key="2">
    <source>
        <dbReference type="ARBA" id="ARBA00023235"/>
    </source>
</evidence>
<dbReference type="Proteomes" id="UP000091857">
    <property type="component" value="Chromosome 5"/>
</dbReference>
<comment type="similarity">
    <text evidence="1">Belongs to the PhzF family.</text>
</comment>
<evidence type="ECO:0000313" key="3">
    <source>
        <dbReference type="EMBL" id="OAY49682.1"/>
    </source>
</evidence>
<proteinExistence type="inferred from homology"/>
<dbReference type="InterPro" id="IPR003719">
    <property type="entry name" value="Phenazine_PhzF-like"/>
</dbReference>
<dbReference type="PIRSF" id="PIRSF016184">
    <property type="entry name" value="PhzC_PhzF"/>
    <property type="match status" value="1"/>
</dbReference>
<dbReference type="GO" id="GO:0016853">
    <property type="term" value="F:isomerase activity"/>
    <property type="evidence" value="ECO:0000318"/>
    <property type="project" value="GO_Central"/>
</dbReference>
<dbReference type="EMBL" id="CM004391">
    <property type="protein sequence ID" value="OAY49682.1"/>
    <property type="molecule type" value="Genomic_DNA"/>
</dbReference>
<protein>
    <submittedName>
        <fullName evidence="3">Uncharacterized protein</fullName>
    </submittedName>
</protein>
<keyword evidence="2" id="KW-0413">Isomerase</keyword>
<gene>
    <name evidence="3" type="ORF">MANES_05G074700</name>
</gene>
<keyword evidence="4" id="KW-1185">Reference proteome</keyword>
<dbReference type="AlphaFoldDB" id="A0A251KUF6"/>
<dbReference type="Gramene" id="Manes.05G074700.1.v8.1">
    <property type="protein sequence ID" value="Manes.05G074700.1.v8.1.CDS"/>
    <property type="gene ID" value="Manes.05G074700.v8.1"/>
</dbReference>
<dbReference type="STRING" id="3983.A0A251KUF6"/>
<dbReference type="GO" id="GO:0005737">
    <property type="term" value="C:cytoplasm"/>
    <property type="evidence" value="ECO:0000318"/>
    <property type="project" value="GO_Central"/>
</dbReference>
<evidence type="ECO:0000256" key="1">
    <source>
        <dbReference type="ARBA" id="ARBA00008270"/>
    </source>
</evidence>